<evidence type="ECO:0000313" key="2">
    <source>
        <dbReference type="EMBL" id="CCX10380.1"/>
    </source>
</evidence>
<dbReference type="OMA" id="DRAMHEM"/>
<gene>
    <name evidence="2" type="ORF">PCON_09974</name>
</gene>
<accession>U4L2X6</accession>
<feature type="compositionally biased region" description="Low complexity" evidence="1">
    <location>
        <begin position="22"/>
        <end position="35"/>
    </location>
</feature>
<feature type="region of interest" description="Disordered" evidence="1">
    <location>
        <begin position="1"/>
        <end position="49"/>
    </location>
</feature>
<dbReference type="OrthoDB" id="5426752at2759"/>
<evidence type="ECO:0000256" key="1">
    <source>
        <dbReference type="SAM" id="MobiDB-lite"/>
    </source>
</evidence>
<sequence length="194" mass="21364">MNQQAPPSPRPRKRPTISGFGSSQSPTSPKPTSSFSRRRRSIVLPSTAGQLRTAVNGGAVYDEDDDDDGDMLMLQADQELVEDDIEKAMRLLSIGTTDSKDSSGNGADWPDPEDLLKESLRYSLNALRTLRHSKQIISDIQKGKRNGNGDGIMEIEGCFESVLVDMKGAKDVLGWAENQMEQEQISVRERVLKG</sequence>
<keyword evidence="3" id="KW-1185">Reference proteome</keyword>
<dbReference type="EMBL" id="HF935539">
    <property type="protein sequence ID" value="CCX10380.1"/>
    <property type="molecule type" value="Genomic_DNA"/>
</dbReference>
<dbReference type="Proteomes" id="UP000018144">
    <property type="component" value="Unassembled WGS sequence"/>
</dbReference>
<proteinExistence type="predicted"/>
<reference evidence="2 3" key="1">
    <citation type="journal article" date="2013" name="PLoS Genet.">
        <title>The genome and development-dependent transcriptomes of Pyronema confluens: a window into fungal evolution.</title>
        <authorList>
            <person name="Traeger S."/>
            <person name="Altegoer F."/>
            <person name="Freitag M."/>
            <person name="Gabaldon T."/>
            <person name="Kempken F."/>
            <person name="Kumar A."/>
            <person name="Marcet-Houben M."/>
            <person name="Poggeler S."/>
            <person name="Stajich J.E."/>
            <person name="Nowrousian M."/>
        </authorList>
    </citation>
    <scope>NUCLEOTIDE SEQUENCE [LARGE SCALE GENOMIC DNA]</scope>
    <source>
        <strain evidence="3">CBS 100304</strain>
        <tissue evidence="2">Vegetative mycelium</tissue>
    </source>
</reference>
<evidence type="ECO:0000313" key="3">
    <source>
        <dbReference type="Proteomes" id="UP000018144"/>
    </source>
</evidence>
<dbReference type="AlphaFoldDB" id="U4L2X6"/>
<protein>
    <submittedName>
        <fullName evidence="2">Uncharacterized protein</fullName>
    </submittedName>
</protein>
<name>U4L2X6_PYROM</name>
<organism evidence="2 3">
    <name type="scientific">Pyronema omphalodes (strain CBS 100304)</name>
    <name type="common">Pyronema confluens</name>
    <dbReference type="NCBI Taxonomy" id="1076935"/>
    <lineage>
        <taxon>Eukaryota</taxon>
        <taxon>Fungi</taxon>
        <taxon>Dikarya</taxon>
        <taxon>Ascomycota</taxon>
        <taxon>Pezizomycotina</taxon>
        <taxon>Pezizomycetes</taxon>
        <taxon>Pezizales</taxon>
        <taxon>Pyronemataceae</taxon>
        <taxon>Pyronema</taxon>
    </lineage>
</organism>
<dbReference type="STRING" id="1076935.U4L2X6"/>